<feature type="chain" id="PRO_5044204549" evidence="2">
    <location>
        <begin position="25"/>
        <end position="193"/>
    </location>
</feature>
<comment type="caution">
    <text evidence="3">The sequence shown here is derived from an EMBL/GenBank/DDBJ whole genome shotgun (WGS) entry which is preliminary data.</text>
</comment>
<evidence type="ECO:0000313" key="3">
    <source>
        <dbReference type="EMBL" id="KAL1503770.1"/>
    </source>
</evidence>
<organism evidence="3 4">
    <name type="scientific">Prymnesium parvum</name>
    <name type="common">Toxic golden alga</name>
    <dbReference type="NCBI Taxonomy" id="97485"/>
    <lineage>
        <taxon>Eukaryota</taxon>
        <taxon>Haptista</taxon>
        <taxon>Haptophyta</taxon>
        <taxon>Prymnesiophyceae</taxon>
        <taxon>Prymnesiales</taxon>
        <taxon>Prymnesiaceae</taxon>
        <taxon>Prymnesium</taxon>
    </lineage>
</organism>
<feature type="region of interest" description="Disordered" evidence="1">
    <location>
        <begin position="132"/>
        <end position="159"/>
    </location>
</feature>
<dbReference type="EMBL" id="JBGBPQ010000021">
    <property type="protein sequence ID" value="KAL1503770.1"/>
    <property type="molecule type" value="Genomic_DNA"/>
</dbReference>
<feature type="compositionally biased region" description="Basic and acidic residues" evidence="1">
    <location>
        <begin position="147"/>
        <end position="156"/>
    </location>
</feature>
<evidence type="ECO:0000256" key="2">
    <source>
        <dbReference type="SAM" id="SignalP"/>
    </source>
</evidence>
<accession>A0AB34IRG7</accession>
<proteinExistence type="predicted"/>
<gene>
    <name evidence="3" type="ORF">AB1Y20_012238</name>
</gene>
<sequence>MIALLSLPFSLLQLRVPSPAVVLGSEPCRGITCMLSTTAYAPRCLLQCCVEKNDGEDAMDLGLLKMPRITTPAQAAYESFRERMHERRSGKRAPSKIEAEQKAERLADALLLGVPVEDVEEIQADYFKNLSTQEEVEDESPLNKQQLKQEAERDAAKWSVTNSAVAGDSSVSAFAEEVDLKIDQTTGKFDAGD</sequence>
<feature type="signal peptide" evidence="2">
    <location>
        <begin position="1"/>
        <end position="24"/>
    </location>
</feature>
<dbReference type="Proteomes" id="UP001515480">
    <property type="component" value="Unassembled WGS sequence"/>
</dbReference>
<evidence type="ECO:0000256" key="1">
    <source>
        <dbReference type="SAM" id="MobiDB-lite"/>
    </source>
</evidence>
<dbReference type="AlphaFoldDB" id="A0AB34IRG7"/>
<reference evidence="3 4" key="1">
    <citation type="journal article" date="2024" name="Science">
        <title>Giant polyketide synthase enzymes in the biosynthesis of giant marine polyether toxins.</title>
        <authorList>
            <person name="Fallon T.R."/>
            <person name="Shende V.V."/>
            <person name="Wierzbicki I.H."/>
            <person name="Pendleton A.L."/>
            <person name="Watervoot N.F."/>
            <person name="Auber R.P."/>
            <person name="Gonzalez D.J."/>
            <person name="Wisecaver J.H."/>
            <person name="Moore B.S."/>
        </authorList>
    </citation>
    <scope>NUCLEOTIDE SEQUENCE [LARGE SCALE GENOMIC DNA]</scope>
    <source>
        <strain evidence="3 4">12B1</strain>
    </source>
</reference>
<keyword evidence="4" id="KW-1185">Reference proteome</keyword>
<evidence type="ECO:0000313" key="4">
    <source>
        <dbReference type="Proteomes" id="UP001515480"/>
    </source>
</evidence>
<name>A0AB34IRG7_PRYPA</name>
<keyword evidence="2" id="KW-0732">Signal</keyword>
<protein>
    <submittedName>
        <fullName evidence="3">Uncharacterized protein</fullName>
    </submittedName>
</protein>